<dbReference type="Proteomes" id="UP001314166">
    <property type="component" value="Unassembled WGS sequence"/>
</dbReference>
<organism evidence="4 5">
    <name type="scientific">Fructobacillus evanidus</name>
    <dbReference type="NCBI Taxonomy" id="3064281"/>
    <lineage>
        <taxon>Bacteria</taxon>
        <taxon>Bacillati</taxon>
        <taxon>Bacillota</taxon>
        <taxon>Bacilli</taxon>
        <taxon>Lactobacillales</taxon>
        <taxon>Lactobacillaceae</taxon>
        <taxon>Fructobacillus</taxon>
    </lineage>
</organism>
<feature type="transmembrane region" description="Helical" evidence="2">
    <location>
        <begin position="84"/>
        <end position="101"/>
    </location>
</feature>
<dbReference type="PROSITE" id="PS50943">
    <property type="entry name" value="HTH_CROC1"/>
    <property type="match status" value="1"/>
</dbReference>
<reference evidence="4 5" key="1">
    <citation type="submission" date="2023-10" db="EMBL/GenBank/DDBJ databases">
        <authorList>
            <person name="Botero Cardona J."/>
        </authorList>
    </citation>
    <scope>NUCLEOTIDE SEQUENCE [LARGE SCALE GENOMIC DNA]</scope>
    <source>
        <strain evidence="4 5">R-55214</strain>
    </source>
</reference>
<dbReference type="EMBL" id="CAUZMB010000023">
    <property type="protein sequence ID" value="CAK1255295.1"/>
    <property type="molecule type" value="Genomic_DNA"/>
</dbReference>
<keyword evidence="2" id="KW-0812">Transmembrane</keyword>
<dbReference type="PANTHER" id="PTHR46558">
    <property type="entry name" value="TRACRIPTIONAL REGULATORY PROTEIN-RELATED-RELATED"/>
    <property type="match status" value="1"/>
</dbReference>
<dbReference type="SUPFAM" id="SSF47413">
    <property type="entry name" value="lambda repressor-like DNA-binding domains"/>
    <property type="match status" value="1"/>
</dbReference>
<dbReference type="RefSeq" id="WP_338344941.1">
    <property type="nucleotide sequence ID" value="NZ_CAUZLH010000019.1"/>
</dbReference>
<name>A0ABM9N2P9_9LACO</name>
<evidence type="ECO:0000313" key="5">
    <source>
        <dbReference type="Proteomes" id="UP001314166"/>
    </source>
</evidence>
<evidence type="ECO:0000256" key="2">
    <source>
        <dbReference type="SAM" id="Phobius"/>
    </source>
</evidence>
<feature type="domain" description="HTH cro/C1-type" evidence="3">
    <location>
        <begin position="7"/>
        <end position="61"/>
    </location>
</feature>
<keyword evidence="1" id="KW-0238">DNA-binding</keyword>
<dbReference type="InterPro" id="IPR010982">
    <property type="entry name" value="Lambda_DNA-bd_dom_sf"/>
</dbReference>
<keyword evidence="2" id="KW-0472">Membrane</keyword>
<feature type="transmembrane region" description="Helical" evidence="2">
    <location>
        <begin position="107"/>
        <end position="128"/>
    </location>
</feature>
<comment type="caution">
    <text evidence="4">The sequence shown here is derived from an EMBL/GenBank/DDBJ whole genome shotgun (WGS) entry which is preliminary data.</text>
</comment>
<dbReference type="CDD" id="cd00093">
    <property type="entry name" value="HTH_XRE"/>
    <property type="match status" value="1"/>
</dbReference>
<sequence length="167" mass="20022">MEFGQHLKQVRTQKKMSQQTLANLLFVTRQTISHWENGKNYPDFNLLIRLSDILDLSLDDLLREDEKMKASFTEQDAQGLLKPIYRWLLLIDLCFAMILFLDEFNVIHLKIWGFILVAIALFALGYVLRRLARIDRYYHFGMHYSWQNSIYQFLHPLDRKNRKNKVD</sequence>
<dbReference type="PANTHER" id="PTHR46558:SF15">
    <property type="entry name" value="HELIX-TURN-HELIX DOMAIN PROTEIN"/>
    <property type="match status" value="1"/>
</dbReference>
<keyword evidence="2" id="KW-1133">Transmembrane helix</keyword>
<accession>A0ABM9N2P9</accession>
<dbReference type="InterPro" id="IPR001387">
    <property type="entry name" value="Cro/C1-type_HTH"/>
</dbReference>
<evidence type="ECO:0000313" key="4">
    <source>
        <dbReference type="EMBL" id="CAK1255295.1"/>
    </source>
</evidence>
<dbReference type="Gene3D" id="1.10.260.40">
    <property type="entry name" value="lambda repressor-like DNA-binding domains"/>
    <property type="match status" value="1"/>
</dbReference>
<dbReference type="SMART" id="SM00530">
    <property type="entry name" value="HTH_XRE"/>
    <property type="match status" value="1"/>
</dbReference>
<proteinExistence type="predicted"/>
<evidence type="ECO:0000256" key="1">
    <source>
        <dbReference type="ARBA" id="ARBA00023125"/>
    </source>
</evidence>
<evidence type="ECO:0000259" key="3">
    <source>
        <dbReference type="PROSITE" id="PS50943"/>
    </source>
</evidence>
<protein>
    <submittedName>
        <fullName evidence="4">XRE-family HTH domain (XRE)</fullName>
    </submittedName>
</protein>
<gene>
    <name evidence="4" type="ORF">R55214_HHFBAMCI_01692</name>
</gene>
<dbReference type="Pfam" id="PF01381">
    <property type="entry name" value="HTH_3"/>
    <property type="match status" value="1"/>
</dbReference>
<keyword evidence="5" id="KW-1185">Reference proteome</keyword>